<feature type="transmembrane region" description="Helical" evidence="1">
    <location>
        <begin position="31"/>
        <end position="51"/>
    </location>
</feature>
<keyword evidence="1" id="KW-1133">Transmembrane helix</keyword>
<proteinExistence type="predicted"/>
<comment type="caution">
    <text evidence="2">The sequence shown here is derived from an EMBL/GenBank/DDBJ whole genome shotgun (WGS) entry which is preliminary data.</text>
</comment>
<name>A0A562QAU2_9BACI</name>
<dbReference type="AlphaFoldDB" id="A0A562QAU2"/>
<keyword evidence="1" id="KW-0812">Transmembrane</keyword>
<evidence type="ECO:0000313" key="3">
    <source>
        <dbReference type="Proteomes" id="UP000315711"/>
    </source>
</evidence>
<evidence type="ECO:0000313" key="2">
    <source>
        <dbReference type="EMBL" id="TWI53290.1"/>
    </source>
</evidence>
<gene>
    <name evidence="2" type="ORF">IQ10_03424</name>
</gene>
<protein>
    <submittedName>
        <fullName evidence="2">Uncharacterized protein</fullName>
    </submittedName>
</protein>
<dbReference type="Proteomes" id="UP000315711">
    <property type="component" value="Unassembled WGS sequence"/>
</dbReference>
<sequence length="57" mass="6569">MKYLKLICGILSMIISFYLYILAIMNMFPLFIAAPLLLLSIVFTLSPLSSYKRFKGF</sequence>
<keyword evidence="3" id="KW-1185">Reference proteome</keyword>
<feature type="transmembrane region" description="Helical" evidence="1">
    <location>
        <begin position="7"/>
        <end position="25"/>
    </location>
</feature>
<dbReference type="EMBL" id="VLKZ01000013">
    <property type="protein sequence ID" value="TWI53290.1"/>
    <property type="molecule type" value="Genomic_DNA"/>
</dbReference>
<organism evidence="2 3">
    <name type="scientific">Halalkalibacter nanhaiisediminis</name>
    <dbReference type="NCBI Taxonomy" id="688079"/>
    <lineage>
        <taxon>Bacteria</taxon>
        <taxon>Bacillati</taxon>
        <taxon>Bacillota</taxon>
        <taxon>Bacilli</taxon>
        <taxon>Bacillales</taxon>
        <taxon>Bacillaceae</taxon>
        <taxon>Halalkalibacter</taxon>
    </lineage>
</organism>
<keyword evidence="1" id="KW-0472">Membrane</keyword>
<reference evidence="2 3" key="1">
    <citation type="journal article" date="2015" name="Stand. Genomic Sci.">
        <title>Genomic Encyclopedia of Bacterial and Archaeal Type Strains, Phase III: the genomes of soil and plant-associated and newly described type strains.</title>
        <authorList>
            <person name="Whitman W.B."/>
            <person name="Woyke T."/>
            <person name="Klenk H.P."/>
            <person name="Zhou Y."/>
            <person name="Lilburn T.G."/>
            <person name="Beck B.J."/>
            <person name="De Vos P."/>
            <person name="Vandamme P."/>
            <person name="Eisen J.A."/>
            <person name="Garrity G."/>
            <person name="Hugenholtz P."/>
            <person name="Kyrpides N.C."/>
        </authorList>
    </citation>
    <scope>NUCLEOTIDE SEQUENCE [LARGE SCALE GENOMIC DNA]</scope>
    <source>
        <strain evidence="2 3">CGMCC 1.10116</strain>
    </source>
</reference>
<evidence type="ECO:0000256" key="1">
    <source>
        <dbReference type="SAM" id="Phobius"/>
    </source>
</evidence>
<dbReference type="RefSeq" id="WP_199757445.1">
    <property type="nucleotide sequence ID" value="NZ_VLKZ01000013.1"/>
</dbReference>
<accession>A0A562QAU2</accession>